<evidence type="ECO:0000313" key="3">
    <source>
        <dbReference type="Proteomes" id="UP000606786"/>
    </source>
</evidence>
<proteinExistence type="predicted"/>
<organism evidence="2 3">
    <name type="scientific">Ceratitis capitata</name>
    <name type="common">Mediterranean fruit fly</name>
    <name type="synonym">Tephritis capitata</name>
    <dbReference type="NCBI Taxonomy" id="7213"/>
    <lineage>
        <taxon>Eukaryota</taxon>
        <taxon>Metazoa</taxon>
        <taxon>Ecdysozoa</taxon>
        <taxon>Arthropoda</taxon>
        <taxon>Hexapoda</taxon>
        <taxon>Insecta</taxon>
        <taxon>Pterygota</taxon>
        <taxon>Neoptera</taxon>
        <taxon>Endopterygota</taxon>
        <taxon>Diptera</taxon>
        <taxon>Brachycera</taxon>
        <taxon>Muscomorpha</taxon>
        <taxon>Tephritoidea</taxon>
        <taxon>Tephritidae</taxon>
        <taxon>Ceratitis</taxon>
        <taxon>Ceratitis</taxon>
    </lineage>
</organism>
<feature type="non-terminal residue" evidence="2">
    <location>
        <position position="1"/>
    </location>
</feature>
<gene>
    <name evidence="2" type="ORF">CCAP1982_LOCUS14352</name>
</gene>
<keyword evidence="3" id="KW-1185">Reference proteome</keyword>
<sequence>MQTAMLLGIRQNSKPTAAAWLRQTESPTFNSTKSSSSSSRQSYSQKEQTYLQCGREKKNVRLVQTTNSFLHLKDEAE</sequence>
<protein>
    <submittedName>
        <fullName evidence="2">(Mediterranean fruit fly) hypothetical protein</fullName>
    </submittedName>
</protein>
<accession>A0A811V873</accession>
<dbReference type="AlphaFoldDB" id="A0A811V873"/>
<dbReference type="Proteomes" id="UP000606786">
    <property type="component" value="Unassembled WGS sequence"/>
</dbReference>
<evidence type="ECO:0000313" key="2">
    <source>
        <dbReference type="EMBL" id="CAD7006017.1"/>
    </source>
</evidence>
<evidence type="ECO:0000256" key="1">
    <source>
        <dbReference type="SAM" id="MobiDB-lite"/>
    </source>
</evidence>
<reference evidence="2" key="1">
    <citation type="submission" date="2020-11" db="EMBL/GenBank/DDBJ databases">
        <authorList>
            <person name="Whitehead M."/>
        </authorList>
    </citation>
    <scope>NUCLEOTIDE SEQUENCE</scope>
    <source>
        <strain evidence="2">EGII</strain>
    </source>
</reference>
<feature type="compositionally biased region" description="Low complexity" evidence="1">
    <location>
        <begin position="31"/>
        <end position="44"/>
    </location>
</feature>
<dbReference type="EMBL" id="CAJHJT010000034">
    <property type="protein sequence ID" value="CAD7006017.1"/>
    <property type="molecule type" value="Genomic_DNA"/>
</dbReference>
<name>A0A811V873_CERCA</name>
<feature type="region of interest" description="Disordered" evidence="1">
    <location>
        <begin position="23"/>
        <end position="50"/>
    </location>
</feature>
<comment type="caution">
    <text evidence="2">The sequence shown here is derived from an EMBL/GenBank/DDBJ whole genome shotgun (WGS) entry which is preliminary data.</text>
</comment>